<dbReference type="AlphaFoldDB" id="A0A9P8RL45"/>
<dbReference type="Proteomes" id="UP000750711">
    <property type="component" value="Unassembled WGS sequence"/>
</dbReference>
<evidence type="ECO:0000313" key="2">
    <source>
        <dbReference type="EMBL" id="KAH0555989.1"/>
    </source>
</evidence>
<sequence length="472" mass="53190">MDLWRSFANASQASDADSGLRLRDFLPFAQPLRRSAARCEPGTAGYLFPNSSTSQLPAAVPPAYETPNLRVHTHPSPRFNVFPREEEGHERLPAYSCSIRREAVFARKMEYRSPFERACDRAWFKVYAILDGTMLKICRVRTTALAQRSSEHEVSANPDLPVAAGAGTVLKTYTLQHAEVGDAIDYIKSVNPLFLSSVECSVTKRLHLADHVLNRRRYVIRLRVETDQFLLACNTIETFLDWLEALSAAINLALPLEERSLPRYRVIPRRYIPRLTATRQQPATQQEAITSNLSSRSPRRRAMSNLEESHGLRNVGGRSTDAQLSQSAEAERLLENIASLGFVDGIRLRGSSSAISSSGLPSSYPSVSSARTNSPAYSTSESDSPQERRQETQQNDGKWCPPHRWTMARDIWYAHRCTTVLCGDAPRQSNLIIKDGKRWKIDWAEERLIPLKEKPPRLPKYGEITKSGWVRA</sequence>
<name>A0A9P8RL45_9PEZI</name>
<dbReference type="Gene3D" id="2.30.29.30">
    <property type="entry name" value="Pleckstrin-homology domain (PH domain)/Phosphotyrosine-binding domain (PTB)"/>
    <property type="match status" value="1"/>
</dbReference>
<feature type="compositionally biased region" description="Polar residues" evidence="1">
    <location>
        <begin position="371"/>
        <end position="383"/>
    </location>
</feature>
<dbReference type="PANTHER" id="PTHR37283">
    <property type="entry name" value="PH DOMAIN-CONTAINING PROTEIN YHR131C"/>
    <property type="match status" value="1"/>
</dbReference>
<feature type="compositionally biased region" description="Low complexity" evidence="1">
    <location>
        <begin position="353"/>
        <end position="370"/>
    </location>
</feature>
<protein>
    <recommendedName>
        <fullName evidence="4">PH domain-containing protein</fullName>
    </recommendedName>
</protein>
<feature type="region of interest" description="Disordered" evidence="1">
    <location>
        <begin position="353"/>
        <end position="400"/>
    </location>
</feature>
<accession>A0A9P8RL45</accession>
<reference evidence="2" key="1">
    <citation type="submission" date="2021-03" db="EMBL/GenBank/DDBJ databases">
        <title>Comparative genomics and phylogenomic investigation of the class Geoglossomycetes provide insights into ecological specialization and systematics.</title>
        <authorList>
            <person name="Melie T."/>
            <person name="Pirro S."/>
            <person name="Miller A.N."/>
            <person name="Quandt A."/>
        </authorList>
    </citation>
    <scope>NUCLEOTIDE SEQUENCE</scope>
    <source>
        <strain evidence="2">CAQ_001_2017</strain>
    </source>
</reference>
<dbReference type="InterPro" id="IPR011993">
    <property type="entry name" value="PH-like_dom_sf"/>
</dbReference>
<feature type="compositionally biased region" description="Polar residues" evidence="1">
    <location>
        <begin position="277"/>
        <end position="296"/>
    </location>
</feature>
<dbReference type="PANTHER" id="PTHR37283:SF1">
    <property type="entry name" value="PH DOMAIN-CONTAINING PROTEIN YHR131C"/>
    <property type="match status" value="1"/>
</dbReference>
<keyword evidence="3" id="KW-1185">Reference proteome</keyword>
<dbReference type="SUPFAM" id="SSF50729">
    <property type="entry name" value="PH domain-like"/>
    <property type="match status" value="1"/>
</dbReference>
<organism evidence="2 3">
    <name type="scientific">Trichoglossum hirsutum</name>
    <dbReference type="NCBI Taxonomy" id="265104"/>
    <lineage>
        <taxon>Eukaryota</taxon>
        <taxon>Fungi</taxon>
        <taxon>Dikarya</taxon>
        <taxon>Ascomycota</taxon>
        <taxon>Pezizomycotina</taxon>
        <taxon>Geoglossomycetes</taxon>
        <taxon>Geoglossales</taxon>
        <taxon>Geoglossaceae</taxon>
        <taxon>Trichoglossum</taxon>
    </lineage>
</organism>
<gene>
    <name evidence="2" type="ORF">GP486_006070</name>
</gene>
<dbReference type="EMBL" id="JAGHQM010001274">
    <property type="protein sequence ID" value="KAH0555989.1"/>
    <property type="molecule type" value="Genomic_DNA"/>
</dbReference>
<proteinExistence type="predicted"/>
<evidence type="ECO:0000313" key="3">
    <source>
        <dbReference type="Proteomes" id="UP000750711"/>
    </source>
</evidence>
<comment type="caution">
    <text evidence="2">The sequence shown here is derived from an EMBL/GenBank/DDBJ whole genome shotgun (WGS) entry which is preliminary data.</text>
</comment>
<evidence type="ECO:0000256" key="1">
    <source>
        <dbReference type="SAM" id="MobiDB-lite"/>
    </source>
</evidence>
<feature type="region of interest" description="Disordered" evidence="1">
    <location>
        <begin position="277"/>
        <end position="327"/>
    </location>
</feature>
<evidence type="ECO:0008006" key="4">
    <source>
        <dbReference type="Google" id="ProtNLM"/>
    </source>
</evidence>